<sequence length="371" mass="42454">MDEYSEIIKEHPYLILINDNPVSWHGFLLINNNKLKMEIKLIVPNYPSMKNSILRFGKNIYHMHNTDFSTKSMELLHSAISVPTFLRQLQRLMDTCIKKKKDYLNNNLQVFNDNLLDELTGVLKDSDVAVLGNNDLTAIKLTYKNISIVLEQTSLIHNPWTVVSSDLPTFSVWPSLDKCVPSLVEAAKTLKARTDILQDVWDDLKFIDEYCWVIDPINPKPSHMHRRININSSLSLLLTMNPFDSTAIQDMKLLGTDNKWDDDLTIIENLQTLLNIDELPKPPIDRGQHDNVLIGENDCCICFCLELDDGEIPEVICNNSKCHKNFHAACLYKWLEMGARNHVAFDVLYGKCPACKEAISCPIVKNKKNNN</sequence>
<keyword evidence="5" id="KW-1185">Reference proteome</keyword>
<dbReference type="GO" id="GO:0036297">
    <property type="term" value="P:interstrand cross-link repair"/>
    <property type="evidence" value="ECO:0007669"/>
    <property type="project" value="InterPro"/>
</dbReference>
<evidence type="ECO:0000259" key="1">
    <source>
        <dbReference type="Pfam" id="PF09765"/>
    </source>
</evidence>
<dbReference type="Pfam" id="PF18891">
    <property type="entry name" value="FANCL_d3"/>
    <property type="match status" value="1"/>
</dbReference>
<evidence type="ECO:0000313" key="4">
    <source>
        <dbReference type="EMBL" id="KAF7987502.1"/>
    </source>
</evidence>
<dbReference type="Proteomes" id="UP000639338">
    <property type="component" value="Unassembled WGS sequence"/>
</dbReference>
<dbReference type="Gene3D" id="3.30.40.10">
    <property type="entry name" value="Zinc/RING finger domain, C3HC4 (zinc finger)"/>
    <property type="match status" value="1"/>
</dbReference>
<dbReference type="PANTHER" id="PTHR13206">
    <property type="entry name" value="UBIQUITIN LIGASE PROTEIN PHF9 FANCONI ANEMIA GROUP L PROTEIN"/>
    <property type="match status" value="1"/>
</dbReference>
<feature type="domain" description="Fanconi anemia complex subunit FancL WD-repeat containing" evidence="1">
    <location>
        <begin position="7"/>
        <end position="94"/>
    </location>
</feature>
<dbReference type="InterPro" id="IPR026850">
    <property type="entry name" value="FANCL_C"/>
</dbReference>
<dbReference type="GO" id="GO:0061630">
    <property type="term" value="F:ubiquitin protein ligase activity"/>
    <property type="evidence" value="ECO:0007669"/>
    <property type="project" value="TreeGrafter"/>
</dbReference>
<dbReference type="Gene3D" id="3.10.110.20">
    <property type="entry name" value="RWD domain-like"/>
    <property type="match status" value="1"/>
</dbReference>
<name>A0A834XKW1_APHGI</name>
<feature type="domain" description="FANCL UBC-like" evidence="3">
    <location>
        <begin position="200"/>
        <end position="282"/>
    </location>
</feature>
<dbReference type="PANTHER" id="PTHR13206:SF0">
    <property type="entry name" value="E3 UBIQUITIN-PROTEIN LIGASE FANCL"/>
    <property type="match status" value="1"/>
</dbReference>
<dbReference type="OrthoDB" id="10263265at2759"/>
<comment type="caution">
    <text evidence="4">The sequence shown here is derived from an EMBL/GenBank/DDBJ whole genome shotgun (WGS) entry which is preliminary data.</text>
</comment>
<protein>
    <recommendedName>
        <fullName evidence="6">E3 ubiquitin-protein ligase FANCL</fullName>
    </recommendedName>
</protein>
<dbReference type="InterPro" id="IPR044037">
    <property type="entry name" value="FANCL_d3"/>
</dbReference>
<dbReference type="InterPro" id="IPR019162">
    <property type="entry name" value="FancL_WD-rpt_cont_dom"/>
</dbReference>
<evidence type="ECO:0000259" key="2">
    <source>
        <dbReference type="Pfam" id="PF11793"/>
    </source>
</evidence>
<accession>A0A834XKW1</accession>
<dbReference type="EMBL" id="JACMRX010000006">
    <property type="protein sequence ID" value="KAF7987502.1"/>
    <property type="molecule type" value="Genomic_DNA"/>
</dbReference>
<reference evidence="4 5" key="1">
    <citation type="submission" date="2020-08" db="EMBL/GenBank/DDBJ databases">
        <title>Aphidius gifuensis genome sequencing and assembly.</title>
        <authorList>
            <person name="Du Z."/>
        </authorList>
    </citation>
    <scope>NUCLEOTIDE SEQUENCE [LARGE SCALE GENOMIC DNA]</scope>
    <source>
        <strain evidence="4">YNYX2018</strain>
        <tissue evidence="4">Adults</tissue>
    </source>
</reference>
<dbReference type="CDD" id="cd23832">
    <property type="entry name" value="DRWD-C_FANCL"/>
    <property type="match status" value="1"/>
</dbReference>
<evidence type="ECO:0000259" key="3">
    <source>
        <dbReference type="Pfam" id="PF18891"/>
    </source>
</evidence>
<dbReference type="InterPro" id="IPR026848">
    <property type="entry name" value="Fancl"/>
</dbReference>
<dbReference type="SMART" id="SM01197">
    <property type="entry name" value="FANCL_C"/>
    <property type="match status" value="1"/>
</dbReference>
<proteinExistence type="predicted"/>
<evidence type="ECO:0008006" key="6">
    <source>
        <dbReference type="Google" id="ProtNLM"/>
    </source>
</evidence>
<dbReference type="SUPFAM" id="SSF57850">
    <property type="entry name" value="RING/U-box"/>
    <property type="match status" value="1"/>
</dbReference>
<dbReference type="Pfam" id="PF11793">
    <property type="entry name" value="FANCL_C"/>
    <property type="match status" value="1"/>
</dbReference>
<dbReference type="InterPro" id="IPR043003">
    <property type="entry name" value="FANCL_d3_sf"/>
</dbReference>
<evidence type="ECO:0000313" key="5">
    <source>
        <dbReference type="Proteomes" id="UP000639338"/>
    </source>
</evidence>
<dbReference type="InterPro" id="IPR013083">
    <property type="entry name" value="Znf_RING/FYVE/PHD"/>
</dbReference>
<organism evidence="4 5">
    <name type="scientific">Aphidius gifuensis</name>
    <name type="common">Parasitoid wasp</name>
    <dbReference type="NCBI Taxonomy" id="684658"/>
    <lineage>
        <taxon>Eukaryota</taxon>
        <taxon>Metazoa</taxon>
        <taxon>Ecdysozoa</taxon>
        <taxon>Arthropoda</taxon>
        <taxon>Hexapoda</taxon>
        <taxon>Insecta</taxon>
        <taxon>Pterygota</taxon>
        <taxon>Neoptera</taxon>
        <taxon>Endopterygota</taxon>
        <taxon>Hymenoptera</taxon>
        <taxon>Apocrita</taxon>
        <taxon>Ichneumonoidea</taxon>
        <taxon>Braconidae</taxon>
        <taxon>Aphidiinae</taxon>
        <taxon>Aphidius</taxon>
    </lineage>
</organism>
<dbReference type="Pfam" id="PF09765">
    <property type="entry name" value="FANCL_d1"/>
    <property type="match status" value="1"/>
</dbReference>
<dbReference type="AlphaFoldDB" id="A0A834XKW1"/>
<dbReference type="GO" id="GO:0006513">
    <property type="term" value="P:protein monoubiquitination"/>
    <property type="evidence" value="ECO:0007669"/>
    <property type="project" value="TreeGrafter"/>
</dbReference>
<dbReference type="GO" id="GO:0043240">
    <property type="term" value="C:Fanconi anaemia nuclear complex"/>
    <property type="evidence" value="ECO:0007669"/>
    <property type="project" value="InterPro"/>
</dbReference>
<feature type="domain" description="FANCL C-terminal" evidence="2">
    <location>
        <begin position="298"/>
        <end position="360"/>
    </location>
</feature>
<gene>
    <name evidence="4" type="ORF">HCN44_003264</name>
</gene>